<name>F7VG99_9PROT</name>
<accession>F7VG99</accession>
<evidence type="ECO:0000313" key="1">
    <source>
        <dbReference type="EMBL" id="GAA09394.1"/>
    </source>
</evidence>
<gene>
    <name evidence="1" type="ORF">ATPR_2398</name>
</gene>
<comment type="caution">
    <text evidence="1">The sequence shown here is derived from an EMBL/GenBank/DDBJ whole genome shotgun (WGS) entry which is preliminary data.</text>
</comment>
<dbReference type="Proteomes" id="UP000004319">
    <property type="component" value="Unassembled WGS sequence"/>
</dbReference>
<reference evidence="1 2" key="1">
    <citation type="journal article" date="2011" name="Biochem. Biophys. Res. Commun.">
        <title>Increased number of Arginine-based salt bridges contributes to the thermotolerance of thermotolerant acetic acid bacteria, Acetobacter tropicalis SKU1100.</title>
        <authorList>
            <person name="Matsutani M."/>
            <person name="Hirakawa H."/>
            <person name="Nishikura M."/>
            <person name="Soemphol W."/>
            <person name="Ali I.A.I."/>
            <person name="Yakushi T."/>
            <person name="Matsushita K."/>
        </authorList>
    </citation>
    <scope>NUCLEOTIDE SEQUENCE [LARGE SCALE GENOMIC DNA]</scope>
    <source>
        <strain evidence="1 2">NBRC 101654</strain>
    </source>
</reference>
<organism evidence="1 2">
    <name type="scientific">Acetobacter tropicalis NBRC 101654</name>
    <dbReference type="NCBI Taxonomy" id="749388"/>
    <lineage>
        <taxon>Bacteria</taxon>
        <taxon>Pseudomonadati</taxon>
        <taxon>Pseudomonadota</taxon>
        <taxon>Alphaproteobacteria</taxon>
        <taxon>Acetobacterales</taxon>
        <taxon>Acetobacteraceae</taxon>
        <taxon>Acetobacter</taxon>
    </lineage>
</organism>
<protein>
    <submittedName>
        <fullName evidence="1">Uncharacterized protein</fullName>
    </submittedName>
</protein>
<evidence type="ECO:0000313" key="2">
    <source>
        <dbReference type="Proteomes" id="UP000004319"/>
    </source>
</evidence>
<proteinExistence type="predicted"/>
<sequence length="37" mass="4146">MVIIGVYFTECIQRVSMSEMEAQTDSFGGEQNVGYQP</sequence>
<dbReference type="EMBL" id="BABS01000088">
    <property type="protein sequence ID" value="GAA09394.1"/>
    <property type="molecule type" value="Genomic_DNA"/>
</dbReference>
<dbReference type="AlphaFoldDB" id="F7VG99"/>